<feature type="region of interest" description="Disordered" evidence="8">
    <location>
        <begin position="1"/>
        <end position="68"/>
    </location>
</feature>
<dbReference type="Gene3D" id="3.40.50.300">
    <property type="entry name" value="P-loop containing nucleotide triphosphate hydrolases"/>
    <property type="match status" value="2"/>
</dbReference>
<keyword evidence="6" id="KW-0067">ATP-binding</keyword>
<proteinExistence type="inferred from homology"/>
<comment type="catalytic activity">
    <reaction evidence="7">
        <text>ATP + H2O = ADP + phosphate + H(+)</text>
        <dbReference type="Rhea" id="RHEA:13065"/>
        <dbReference type="ChEBI" id="CHEBI:15377"/>
        <dbReference type="ChEBI" id="CHEBI:15378"/>
        <dbReference type="ChEBI" id="CHEBI:30616"/>
        <dbReference type="ChEBI" id="CHEBI:43474"/>
        <dbReference type="ChEBI" id="CHEBI:456216"/>
        <dbReference type="EC" id="3.6.4.13"/>
    </reaction>
</comment>
<evidence type="ECO:0000256" key="8">
    <source>
        <dbReference type="SAM" id="MobiDB-lite"/>
    </source>
</evidence>
<dbReference type="Pfam" id="PF07717">
    <property type="entry name" value="OB_NTP_bind"/>
    <property type="match status" value="1"/>
</dbReference>
<dbReference type="SMART" id="SM00487">
    <property type="entry name" value="DEXDc"/>
    <property type="match status" value="1"/>
</dbReference>
<keyword evidence="11" id="KW-1185">Reference proteome</keyword>
<evidence type="ECO:0000256" key="1">
    <source>
        <dbReference type="ARBA" id="ARBA00008792"/>
    </source>
</evidence>
<dbReference type="InterPro" id="IPR014001">
    <property type="entry name" value="Helicase_ATP-bd"/>
</dbReference>
<dbReference type="InterPro" id="IPR011709">
    <property type="entry name" value="DEAD-box_helicase_OB_fold"/>
</dbReference>
<evidence type="ECO:0000256" key="6">
    <source>
        <dbReference type="ARBA" id="ARBA00022840"/>
    </source>
</evidence>
<accession>A0A2P6PP03</accession>
<comment type="similarity">
    <text evidence="1">Belongs to the DEAD box helicase family. DEAH subfamily.</text>
</comment>
<dbReference type="FunFam" id="3.40.50.300:FF:000578">
    <property type="entry name" value="probable ATP-dependent RNA helicase DHX35"/>
    <property type="match status" value="1"/>
</dbReference>
<keyword evidence="5 10" id="KW-0347">Helicase</keyword>
<evidence type="ECO:0000259" key="9">
    <source>
        <dbReference type="PROSITE" id="PS51192"/>
    </source>
</evidence>
<dbReference type="PANTHER" id="PTHR18934:SF83">
    <property type="entry name" value="PRE-MRNA-SPLICING FACTOR ATP-DEPENDENT RNA HELICASE DHX16"/>
    <property type="match status" value="1"/>
</dbReference>
<organism evidence="10 11">
    <name type="scientific">Rosa chinensis</name>
    <name type="common">China rose</name>
    <dbReference type="NCBI Taxonomy" id="74649"/>
    <lineage>
        <taxon>Eukaryota</taxon>
        <taxon>Viridiplantae</taxon>
        <taxon>Streptophyta</taxon>
        <taxon>Embryophyta</taxon>
        <taxon>Tracheophyta</taxon>
        <taxon>Spermatophyta</taxon>
        <taxon>Magnoliopsida</taxon>
        <taxon>eudicotyledons</taxon>
        <taxon>Gunneridae</taxon>
        <taxon>Pentapetalae</taxon>
        <taxon>rosids</taxon>
        <taxon>fabids</taxon>
        <taxon>Rosales</taxon>
        <taxon>Rosaceae</taxon>
        <taxon>Rosoideae</taxon>
        <taxon>Rosoideae incertae sedis</taxon>
        <taxon>Rosa</taxon>
    </lineage>
</organism>
<comment type="caution">
    <text evidence="10">The sequence shown here is derived from an EMBL/GenBank/DDBJ whole genome shotgun (WGS) entry which is preliminary data.</text>
</comment>
<dbReference type="PROSITE" id="PS51192">
    <property type="entry name" value="HELICASE_ATP_BIND_1"/>
    <property type="match status" value="1"/>
</dbReference>
<evidence type="ECO:0000256" key="7">
    <source>
        <dbReference type="ARBA" id="ARBA00047984"/>
    </source>
</evidence>
<protein>
    <recommendedName>
        <fullName evidence="2">RNA helicase</fullName>
        <ecNumber evidence="2">3.6.4.13</ecNumber>
    </recommendedName>
</protein>
<dbReference type="EMBL" id="PDCK01000044">
    <property type="protein sequence ID" value="PRQ23651.1"/>
    <property type="molecule type" value="Genomic_DNA"/>
</dbReference>
<dbReference type="Proteomes" id="UP000238479">
    <property type="component" value="Chromosome 6"/>
</dbReference>
<dbReference type="Gramene" id="PRQ23651">
    <property type="protein sequence ID" value="PRQ23651"/>
    <property type="gene ID" value="RchiOBHm_Chr6g0263711"/>
</dbReference>
<evidence type="ECO:0000313" key="11">
    <source>
        <dbReference type="Proteomes" id="UP000238479"/>
    </source>
</evidence>
<dbReference type="EC" id="3.6.4.13" evidence="2"/>
<dbReference type="GO" id="GO:0005524">
    <property type="term" value="F:ATP binding"/>
    <property type="evidence" value="ECO:0007669"/>
    <property type="project" value="UniProtKB-KW"/>
</dbReference>
<dbReference type="PANTHER" id="PTHR18934">
    <property type="entry name" value="ATP-DEPENDENT RNA HELICASE"/>
    <property type="match status" value="1"/>
</dbReference>
<dbReference type="InterPro" id="IPR027417">
    <property type="entry name" value="P-loop_NTPase"/>
</dbReference>
<dbReference type="GO" id="GO:0016887">
    <property type="term" value="F:ATP hydrolysis activity"/>
    <property type="evidence" value="ECO:0007669"/>
    <property type="project" value="RHEA"/>
</dbReference>
<dbReference type="InterPro" id="IPR007502">
    <property type="entry name" value="Helicase-assoc_dom"/>
</dbReference>
<gene>
    <name evidence="10" type="ORF">RchiOBHm_Chr6g0263711</name>
</gene>
<evidence type="ECO:0000256" key="3">
    <source>
        <dbReference type="ARBA" id="ARBA00022741"/>
    </source>
</evidence>
<evidence type="ECO:0000256" key="5">
    <source>
        <dbReference type="ARBA" id="ARBA00022806"/>
    </source>
</evidence>
<keyword evidence="3" id="KW-0547">Nucleotide-binding</keyword>
<name>A0A2P6PP03_ROSCH</name>
<dbReference type="GO" id="GO:0003724">
    <property type="term" value="F:RNA helicase activity"/>
    <property type="evidence" value="ECO:0007669"/>
    <property type="project" value="UniProtKB-EC"/>
</dbReference>
<evidence type="ECO:0000256" key="4">
    <source>
        <dbReference type="ARBA" id="ARBA00022801"/>
    </source>
</evidence>
<dbReference type="Pfam" id="PF21010">
    <property type="entry name" value="HA2_C"/>
    <property type="match status" value="1"/>
</dbReference>
<dbReference type="GO" id="GO:0003723">
    <property type="term" value="F:RNA binding"/>
    <property type="evidence" value="ECO:0007669"/>
    <property type="project" value="TreeGrafter"/>
</dbReference>
<feature type="compositionally biased region" description="Acidic residues" evidence="8">
    <location>
        <begin position="54"/>
        <end position="68"/>
    </location>
</feature>
<dbReference type="CDD" id="cd18791">
    <property type="entry name" value="SF2_C_RHA"/>
    <property type="match status" value="1"/>
</dbReference>
<evidence type="ECO:0000256" key="2">
    <source>
        <dbReference type="ARBA" id="ARBA00012552"/>
    </source>
</evidence>
<reference evidence="10 11" key="1">
    <citation type="journal article" date="2018" name="Nat. Genet.">
        <title>The Rosa genome provides new insights in the design of modern roses.</title>
        <authorList>
            <person name="Bendahmane M."/>
        </authorList>
    </citation>
    <scope>NUCLEOTIDE SEQUENCE [LARGE SCALE GENOMIC DNA]</scope>
    <source>
        <strain evidence="11">cv. Old Blush</strain>
    </source>
</reference>
<dbReference type="SMART" id="SM00847">
    <property type="entry name" value="HA2"/>
    <property type="match status" value="1"/>
</dbReference>
<evidence type="ECO:0000313" key="10">
    <source>
        <dbReference type="EMBL" id="PRQ23651.1"/>
    </source>
</evidence>
<dbReference type="Gene3D" id="1.20.120.1080">
    <property type="match status" value="1"/>
</dbReference>
<sequence>MSSSSSSLQVGSEPSKSDPDKKRRRSEAWSQEDNEELVPPHQKDQVKSIRSSADDDDDAAAAKVDDDEQVQQFNSELFEKLQEDRKALPIYIFREELLDYVEANQVVIIYGPTGCGKTTQIPQYLHEAGYSEKGKIGCTQPHGVVAMSAASRVSKEVGVKLGHEVGYSIPSEDCTSEKTVLRYMTDAMLLHELYGEPDLISYSVLVVDGADERTLSTDILLGLLKDILRFRTKLKIVISIRTTDHADKLRGYFNKAPILKILLTRRMSYGHTKIEHMNAPIVDYLDVAIGTALQIHATEPTGGDILVLLTDYEEIETAEEELKLKAAGLAEELIICPVHENLPAELQAKVFEPTPQGARKVFLATVAINGAKYVIDPGFCKRKCYNPRTGIELMQVAHISKATALQRMVVSERGSQTAPAKCFCLYTDRNYHKDFDKITVPEVQWTNLVNAVLRLLHLGVNLSQFEFIDPPPAEALTKALQVLFILGAMAEIPLDHMLSRAVVASIEYKCSAEVISIVAMLSTGSDSVFYRPQDKHADADNAQLHFHSGNVGDHIALLRVYNAWKEANFSTQWCHENYIRVRSMRRARHIRDKLEQLLEKVGIVLTSNLVDLEPIEKAITTGFLPHSAKQQMNGSYRTVKEPDSPTIRIHPNSGMAQVLPTWVVYHDLVPTTGEYMRQVTEIKPEWLVEIAPHYYRLEYVLDVV</sequence>
<dbReference type="STRING" id="74649.A0A2P6PP03"/>
<keyword evidence="4 10" id="KW-0378">Hydrolase</keyword>
<feature type="domain" description="Helicase ATP-binding" evidence="9">
    <location>
        <begin position="98"/>
        <end position="262"/>
    </location>
</feature>
<dbReference type="GO" id="GO:0071013">
    <property type="term" value="C:catalytic step 2 spliceosome"/>
    <property type="evidence" value="ECO:0007669"/>
    <property type="project" value="TreeGrafter"/>
</dbReference>
<dbReference type="AlphaFoldDB" id="A0A2P6PP03"/>
<dbReference type="SUPFAM" id="SSF52540">
    <property type="entry name" value="P-loop containing nucleoside triphosphate hydrolases"/>
    <property type="match status" value="1"/>
</dbReference>